<dbReference type="SUPFAM" id="SSF52777">
    <property type="entry name" value="CoA-dependent acyltransferases"/>
    <property type="match status" value="2"/>
</dbReference>
<dbReference type="Proteomes" id="UP000037931">
    <property type="component" value="Unassembled WGS sequence"/>
</dbReference>
<dbReference type="SUPFAM" id="SSF47336">
    <property type="entry name" value="ACP-like"/>
    <property type="match status" value="1"/>
</dbReference>
<dbReference type="Pfam" id="PF00975">
    <property type="entry name" value="Thioesterase"/>
    <property type="match status" value="1"/>
</dbReference>
<proteinExistence type="predicted"/>
<keyword evidence="1" id="KW-0596">Phosphopantetheine</keyword>
<dbReference type="InterPro" id="IPR020806">
    <property type="entry name" value="PKS_PP-bd"/>
</dbReference>
<evidence type="ECO:0000256" key="3">
    <source>
        <dbReference type="ARBA" id="ARBA00022598"/>
    </source>
</evidence>
<evidence type="ECO:0000313" key="6">
    <source>
        <dbReference type="Proteomes" id="UP000037931"/>
    </source>
</evidence>
<dbReference type="PANTHER" id="PTHR45527:SF10">
    <property type="entry name" value="PYOCHELIN SYNTHASE PCHF"/>
    <property type="match status" value="1"/>
</dbReference>
<evidence type="ECO:0000256" key="1">
    <source>
        <dbReference type="ARBA" id="ARBA00022450"/>
    </source>
</evidence>
<dbReference type="RefSeq" id="WP_054062416.1">
    <property type="nucleotide sequence ID" value="NZ_JSYZ01000004.1"/>
</dbReference>
<dbReference type="GO" id="GO:0031177">
    <property type="term" value="F:phosphopantetheine binding"/>
    <property type="evidence" value="ECO:0007669"/>
    <property type="project" value="InterPro"/>
</dbReference>
<dbReference type="GO" id="GO:0043041">
    <property type="term" value="P:amino acid activation for nonribosomal peptide biosynthetic process"/>
    <property type="evidence" value="ECO:0007669"/>
    <property type="project" value="TreeGrafter"/>
</dbReference>
<dbReference type="PROSITE" id="PS50075">
    <property type="entry name" value="CARRIER"/>
    <property type="match status" value="1"/>
</dbReference>
<dbReference type="PATRIC" id="fig|50340.43.peg.4870"/>
<keyword evidence="3" id="KW-0436">Ligase</keyword>
<dbReference type="STRING" id="50340.PF66_01711"/>
<dbReference type="PANTHER" id="PTHR45527">
    <property type="entry name" value="NONRIBOSOMAL PEPTIDE SYNTHETASE"/>
    <property type="match status" value="1"/>
</dbReference>
<dbReference type="GO" id="GO:0044550">
    <property type="term" value="P:secondary metabolite biosynthetic process"/>
    <property type="evidence" value="ECO:0007669"/>
    <property type="project" value="TreeGrafter"/>
</dbReference>
<dbReference type="Gene3D" id="3.40.50.1820">
    <property type="entry name" value="alpha/beta hydrolase"/>
    <property type="match status" value="1"/>
</dbReference>
<dbReference type="InterPro" id="IPR000873">
    <property type="entry name" value="AMP-dep_synth/lig_dom"/>
</dbReference>
<dbReference type="GO" id="GO:0005737">
    <property type="term" value="C:cytoplasm"/>
    <property type="evidence" value="ECO:0007669"/>
    <property type="project" value="TreeGrafter"/>
</dbReference>
<dbReference type="GO" id="GO:0016874">
    <property type="term" value="F:ligase activity"/>
    <property type="evidence" value="ECO:0007669"/>
    <property type="project" value="UniProtKB-KW"/>
</dbReference>
<dbReference type="Pfam" id="PF00550">
    <property type="entry name" value="PP-binding"/>
    <property type="match status" value="1"/>
</dbReference>
<dbReference type="InterPro" id="IPR042099">
    <property type="entry name" value="ANL_N_sf"/>
</dbReference>
<evidence type="ECO:0000256" key="2">
    <source>
        <dbReference type="ARBA" id="ARBA00022553"/>
    </source>
</evidence>
<accession>A0A0N0E571</accession>
<dbReference type="InterPro" id="IPR029058">
    <property type="entry name" value="AB_hydrolase_fold"/>
</dbReference>
<keyword evidence="6" id="KW-1185">Reference proteome</keyword>
<comment type="caution">
    <text evidence="5">The sequence shown here is derived from an EMBL/GenBank/DDBJ whole genome shotgun (WGS) entry which is preliminary data.</text>
</comment>
<dbReference type="InterPro" id="IPR023213">
    <property type="entry name" value="CAT-like_dom_sf"/>
</dbReference>
<dbReference type="InterPro" id="IPR001031">
    <property type="entry name" value="Thioesterase"/>
</dbReference>
<dbReference type="OrthoDB" id="9757559at2"/>
<sequence length="1343" mass="147427">MSQSIVSLIEHCEACGVHLYEEAGALRYYSEQPELPEHIREAARREKTRLLDHLAQPDPLASELSGLRQAYWLGEHSAFSEGGAAYLHLVYAGDIPRQETLQEALRRLVLLHPILGYTLDAEVPRFKLMQVGPGVVERVQAHAGHPPRSCAALGEGLPVAALSAGRALVRLVLVEGQGQRCLHVVYRLALFDAPSVQIFINDLAALLRDPEYRPHVSAGYRSEVVAERVRVQRLARFKARHYWRERIATLAAGPDLPRSCRRSPTVRPGRFIEHRMPLQAAQVQALRAQARAHHVSLNAVLLTAYLQTLARWSGVASVTSSVMYSNRAALGQAVQRCLGNHSDTVLIDLPATQLPFGERVRLLQQDLHAAMQHGAYDGTSAVREWIRRHDTRSSSAEPPMPYVFSSLLDMQLAPPAFEQVDHAMMTPQIWIDAQAFEQDSVLWLTWDEREGVFEQGVIAEAFQAYCDHLLYLATDSAAWGDVEMRLPAVLQERLLAFNRTERVFAPMTLWEGLLHQARECPDAPAVIDAQGSLGFAQLLRQASLLACHLNENGVGPSDHVVIRGSHDVANVVAIYATLMAGATYVPVSKRSPVQRVRAMISQAAATTVLGDDDDDIAAILASPVNWSLNYRSWLRGDEAQGDFIAPTYPAVNSSVAYIMFTSGTTGTPKGVSITHHAAVNTLQDCQARWDIGRGDRLFGVSEFSFDLSVFDLFMPALSGCALVLAQEGREADPQGWVALAREHRVTVWNSVPAIMEMLLDYAQAMALGAPAPSVRLWMASGDWIGLGLPGRLRQCAPQSRFIALGGATEAAIWSNSFEVHAVDPAWPSIPYGRPLANQRFYILDALGRCCPPAVKGMLFIAGQGLATGYVQDQPRTDQVFTQHSGLGQRLYRTGDLGRLRMDGEMELLGREDLQVKRNGFRIELAEIEAVFCRADGVRQAVACLDPNGGLTLFVVSEHGSAVDTQALRHFAGQYLNDYMLPSRMVQLAQLPLTANGKLDRKSLAGLAAQAADAVETDPSFCPQQELALQCVRQVLPAVRDAQSSWFELGATSLHAVRILQALNTQLGMQLSLADLYAHPSVSALLGHLQAVVGRSRNLVRFSHDNQRALLVLVHPVGGALSCYLPLVESLRGVFDIAGVCADAEQHFASIEEQAREYVRQLCPLIVDCRPVVLAGWSFGGVVAAEMARQMIGMPEVSQRLAVVTIDAGARGGDVAAFPPDLLQQLFQQDLQQTRQWLLAPEEDDTLVGRVLEERFTLFCRHYAALLAYRYVPVDCYTWHLRASAQNRSSGLQPLAQLNPQAGCTTIDADHYGMLGGAAMHVVITTLRQALEVIAPSSREELTV</sequence>
<feature type="domain" description="Carrier" evidence="4">
    <location>
        <begin position="1018"/>
        <end position="1092"/>
    </location>
</feature>
<dbReference type="Gene3D" id="1.10.1200.10">
    <property type="entry name" value="ACP-like"/>
    <property type="match status" value="1"/>
</dbReference>
<dbReference type="Gene3D" id="3.30.559.30">
    <property type="entry name" value="Nonribosomal peptide synthetase, condensation domain"/>
    <property type="match status" value="1"/>
</dbReference>
<dbReference type="SUPFAM" id="SSF53474">
    <property type="entry name" value="alpha/beta-Hydrolases"/>
    <property type="match status" value="1"/>
</dbReference>
<evidence type="ECO:0000313" key="5">
    <source>
        <dbReference type="EMBL" id="KPA92127.1"/>
    </source>
</evidence>
<dbReference type="NCBIfam" id="TIGR01733">
    <property type="entry name" value="AA-adenyl-dom"/>
    <property type="match status" value="1"/>
</dbReference>
<dbReference type="InterPro" id="IPR010071">
    <property type="entry name" value="AA_adenyl_dom"/>
</dbReference>
<dbReference type="Gene3D" id="3.30.300.30">
    <property type="match status" value="1"/>
</dbReference>
<protein>
    <submittedName>
        <fullName evidence="5">Amino acid adenylation enzyme/thioester reductase family protein</fullName>
    </submittedName>
</protein>
<gene>
    <name evidence="5" type="ORF">PF66_01711</name>
</gene>
<dbReference type="InterPro" id="IPR001242">
    <property type="entry name" value="Condensation_dom"/>
</dbReference>
<dbReference type="SMART" id="SM00823">
    <property type="entry name" value="PKS_PP"/>
    <property type="match status" value="1"/>
</dbReference>
<dbReference type="SUPFAM" id="SSF56801">
    <property type="entry name" value="Acetyl-CoA synthetase-like"/>
    <property type="match status" value="1"/>
</dbReference>
<keyword evidence="2" id="KW-0597">Phosphoprotein</keyword>
<dbReference type="InterPro" id="IPR009081">
    <property type="entry name" value="PP-bd_ACP"/>
</dbReference>
<dbReference type="PROSITE" id="PS00455">
    <property type="entry name" value="AMP_BINDING"/>
    <property type="match status" value="1"/>
</dbReference>
<dbReference type="InterPro" id="IPR036736">
    <property type="entry name" value="ACP-like_sf"/>
</dbReference>
<dbReference type="Gene3D" id="3.40.50.12780">
    <property type="entry name" value="N-terminal domain of ligase-like"/>
    <property type="match status" value="1"/>
</dbReference>
<dbReference type="Pfam" id="PF00668">
    <property type="entry name" value="Condensation"/>
    <property type="match status" value="1"/>
</dbReference>
<dbReference type="InterPro" id="IPR020845">
    <property type="entry name" value="AMP-binding_CS"/>
</dbReference>
<organism evidence="5 6">
    <name type="scientific">Pseudomonas asplenii</name>
    <dbReference type="NCBI Taxonomy" id="53407"/>
    <lineage>
        <taxon>Bacteria</taxon>
        <taxon>Pseudomonadati</taxon>
        <taxon>Pseudomonadota</taxon>
        <taxon>Gammaproteobacteria</taxon>
        <taxon>Pseudomonadales</taxon>
        <taxon>Pseudomonadaceae</taxon>
        <taxon>Pseudomonas</taxon>
    </lineage>
</organism>
<reference evidence="5 6" key="1">
    <citation type="journal article" date="2015" name="PLoS ONE">
        <title>Rice-Infecting Pseudomonas Genomes Are Highly Accessorized and Harbor Multiple Putative Virulence Mechanisms to Cause Sheath Brown Rot.</title>
        <authorList>
            <person name="Quibod I.L."/>
            <person name="Grande G."/>
            <person name="Oreiro E.G."/>
            <person name="Borja F.N."/>
            <person name="Dossa G.S."/>
            <person name="Mauleon R."/>
            <person name="Cruz C.V."/>
            <person name="Oliva R."/>
        </authorList>
    </citation>
    <scope>NUCLEOTIDE SEQUENCE [LARGE SCALE GENOMIC DNA]</scope>
    <source>
        <strain evidence="5 6">IRRI 6609</strain>
    </source>
</reference>
<evidence type="ECO:0000259" key="4">
    <source>
        <dbReference type="PROSITE" id="PS50075"/>
    </source>
</evidence>
<name>A0A0N0E571_9PSED</name>
<dbReference type="Pfam" id="PF00501">
    <property type="entry name" value="AMP-binding"/>
    <property type="match status" value="1"/>
</dbReference>
<dbReference type="EMBL" id="JSYZ01000004">
    <property type="protein sequence ID" value="KPA92127.1"/>
    <property type="molecule type" value="Genomic_DNA"/>
</dbReference>
<dbReference type="InterPro" id="IPR045851">
    <property type="entry name" value="AMP-bd_C_sf"/>
</dbReference>
<dbReference type="Gene3D" id="3.30.559.10">
    <property type="entry name" value="Chloramphenicol acetyltransferase-like domain"/>
    <property type="match status" value="1"/>
</dbReference>